<dbReference type="PROSITE" id="PS00039">
    <property type="entry name" value="DEAD_ATP_HELICASE"/>
    <property type="match status" value="1"/>
</dbReference>
<dbReference type="PROSITE" id="PS51195">
    <property type="entry name" value="Q_MOTIF"/>
    <property type="match status" value="1"/>
</dbReference>
<evidence type="ECO:0000256" key="7">
    <source>
        <dbReference type="SAM" id="MobiDB-lite"/>
    </source>
</evidence>
<dbReference type="PROSITE" id="PS51192">
    <property type="entry name" value="HELICASE_ATP_BIND_1"/>
    <property type="match status" value="1"/>
</dbReference>
<organism evidence="10 11">
    <name type="scientific">Turnera subulata</name>
    <dbReference type="NCBI Taxonomy" id="218843"/>
    <lineage>
        <taxon>Eukaryota</taxon>
        <taxon>Viridiplantae</taxon>
        <taxon>Streptophyta</taxon>
        <taxon>Embryophyta</taxon>
        <taxon>Tracheophyta</taxon>
        <taxon>Spermatophyta</taxon>
        <taxon>Magnoliopsida</taxon>
        <taxon>eudicotyledons</taxon>
        <taxon>Gunneridae</taxon>
        <taxon>Pentapetalae</taxon>
        <taxon>rosids</taxon>
        <taxon>fabids</taxon>
        <taxon>Malpighiales</taxon>
        <taxon>Passifloraceae</taxon>
        <taxon>Turnera</taxon>
    </lineage>
</organism>
<protein>
    <recommendedName>
        <fullName evidence="6">ATP-dependent RNA helicase</fullName>
        <ecNumber evidence="6">3.6.4.13</ecNumber>
    </recommendedName>
</protein>
<dbReference type="InterPro" id="IPR014014">
    <property type="entry name" value="RNA_helicase_DEAD_Q_motif"/>
</dbReference>
<dbReference type="SMART" id="SM00487">
    <property type="entry name" value="DEXDc"/>
    <property type="match status" value="1"/>
</dbReference>
<name>A0A9Q0F1V9_9ROSI</name>
<evidence type="ECO:0000313" key="11">
    <source>
        <dbReference type="Proteomes" id="UP001141552"/>
    </source>
</evidence>
<dbReference type="GO" id="GO:0005524">
    <property type="term" value="F:ATP binding"/>
    <property type="evidence" value="ECO:0007669"/>
    <property type="project" value="UniProtKB-UniRule"/>
</dbReference>
<keyword evidence="6" id="KW-0694">RNA-binding</keyword>
<dbReference type="EMBL" id="JAKUCV010007443">
    <property type="protein sequence ID" value="KAJ4823488.1"/>
    <property type="molecule type" value="Genomic_DNA"/>
</dbReference>
<dbReference type="OrthoDB" id="10259640at2759"/>
<feature type="compositionally biased region" description="Basic and acidic residues" evidence="7">
    <location>
        <begin position="1"/>
        <end position="19"/>
    </location>
</feature>
<dbReference type="GO" id="GO:0016787">
    <property type="term" value="F:hydrolase activity"/>
    <property type="evidence" value="ECO:0007669"/>
    <property type="project" value="UniProtKB-KW"/>
</dbReference>
<dbReference type="Pfam" id="PF00270">
    <property type="entry name" value="DEAD"/>
    <property type="match status" value="1"/>
</dbReference>
<dbReference type="SUPFAM" id="SSF52540">
    <property type="entry name" value="P-loop containing nucleoside triphosphate hydrolases"/>
    <property type="match status" value="1"/>
</dbReference>
<keyword evidence="11" id="KW-1185">Reference proteome</keyword>
<comment type="caution">
    <text evidence="10">The sequence shown here is derived from an EMBL/GenBank/DDBJ whole genome shotgun (WGS) entry which is preliminary data.</text>
</comment>
<comment type="similarity">
    <text evidence="6">Belongs to the DEAD box helicase family.</text>
</comment>
<keyword evidence="2 6" id="KW-0378">Hydrolase</keyword>
<feature type="domain" description="DEAD-box RNA helicase Q" evidence="9">
    <location>
        <begin position="104"/>
        <end position="132"/>
    </location>
</feature>
<evidence type="ECO:0000259" key="9">
    <source>
        <dbReference type="PROSITE" id="PS51195"/>
    </source>
</evidence>
<dbReference type="GO" id="GO:0003724">
    <property type="term" value="F:RNA helicase activity"/>
    <property type="evidence" value="ECO:0007669"/>
    <property type="project" value="UniProtKB-EC"/>
</dbReference>
<evidence type="ECO:0000256" key="5">
    <source>
        <dbReference type="PROSITE-ProRule" id="PRU00552"/>
    </source>
</evidence>
<sequence length="288" mass="31745">MAVVEEKKKLRASPEEVETKKKRKRKQNHGKEVAENEEENPNQIGAGGGEEKEKEELNSYTKKDEKKAKKKKSRNVKTEKEGEEGEEKEEKKMVKSGGEIDSVESFELLGLSEPTLKAIQEMGFSNLTQIQARAVPALLKGEDVLGVAGTGSGKTVALLIPAVERLFNDHFAPHSGTGVIVICPTRELAIQTHAVAKDILKYHSQTLGLVVDGSDGNGEAQRIVGGVNLLVATPSPLLDHLQNTKGFIYKNLKCLMIDEADRILEANFEEEMKQIIKLLAKVMFAWFA</sequence>
<evidence type="ECO:0000256" key="1">
    <source>
        <dbReference type="ARBA" id="ARBA00022741"/>
    </source>
</evidence>
<dbReference type="GO" id="GO:0003723">
    <property type="term" value="F:RNA binding"/>
    <property type="evidence" value="ECO:0007669"/>
    <property type="project" value="UniProtKB-UniRule"/>
</dbReference>
<evidence type="ECO:0000256" key="3">
    <source>
        <dbReference type="ARBA" id="ARBA00022806"/>
    </source>
</evidence>
<keyword evidence="4 6" id="KW-0067">ATP-binding</keyword>
<comment type="catalytic activity">
    <reaction evidence="6">
        <text>ATP + H2O = ADP + phosphate + H(+)</text>
        <dbReference type="Rhea" id="RHEA:13065"/>
        <dbReference type="ChEBI" id="CHEBI:15377"/>
        <dbReference type="ChEBI" id="CHEBI:15378"/>
        <dbReference type="ChEBI" id="CHEBI:30616"/>
        <dbReference type="ChEBI" id="CHEBI:43474"/>
        <dbReference type="ChEBI" id="CHEBI:456216"/>
        <dbReference type="EC" id="3.6.4.13"/>
    </reaction>
</comment>
<evidence type="ECO:0000259" key="8">
    <source>
        <dbReference type="PROSITE" id="PS51192"/>
    </source>
</evidence>
<dbReference type="InterPro" id="IPR000629">
    <property type="entry name" value="RNA-helicase_DEAD-box_CS"/>
</dbReference>
<comment type="domain">
    <text evidence="6">The Q motif is unique to and characteristic of the DEAD box family of RNA helicases and controls ATP binding and hydrolysis.</text>
</comment>
<dbReference type="AlphaFoldDB" id="A0A9Q0F1V9"/>
<proteinExistence type="inferred from homology"/>
<dbReference type="Proteomes" id="UP001141552">
    <property type="component" value="Unassembled WGS sequence"/>
</dbReference>
<dbReference type="PANTHER" id="PTHR24031">
    <property type="entry name" value="RNA HELICASE"/>
    <property type="match status" value="1"/>
</dbReference>
<reference evidence="10" key="1">
    <citation type="submission" date="2022-02" db="EMBL/GenBank/DDBJ databases">
        <authorList>
            <person name="Henning P.M."/>
            <person name="McCubbin A.G."/>
            <person name="Shore J.S."/>
        </authorList>
    </citation>
    <scope>NUCLEOTIDE SEQUENCE</scope>
    <source>
        <strain evidence="10">F60SS</strain>
        <tissue evidence="10">Leaves</tissue>
    </source>
</reference>
<dbReference type="InterPro" id="IPR011545">
    <property type="entry name" value="DEAD/DEAH_box_helicase_dom"/>
</dbReference>
<dbReference type="Gene3D" id="3.40.50.300">
    <property type="entry name" value="P-loop containing nucleotide triphosphate hydrolases"/>
    <property type="match status" value="1"/>
</dbReference>
<keyword evidence="3 6" id="KW-0347">Helicase</keyword>
<gene>
    <name evidence="10" type="ORF">Tsubulata_049439</name>
</gene>
<dbReference type="InterPro" id="IPR014001">
    <property type="entry name" value="Helicase_ATP-bd"/>
</dbReference>
<feature type="compositionally biased region" description="Basic and acidic residues" evidence="7">
    <location>
        <begin position="49"/>
        <end position="67"/>
    </location>
</feature>
<comment type="function">
    <text evidence="6">RNA helicase.</text>
</comment>
<reference evidence="10" key="2">
    <citation type="journal article" date="2023" name="Plants (Basel)">
        <title>Annotation of the Turnera subulata (Passifloraceae) Draft Genome Reveals the S-Locus Evolved after the Divergence of Turneroideae from Passifloroideae in a Stepwise Manner.</title>
        <authorList>
            <person name="Henning P.M."/>
            <person name="Roalson E.H."/>
            <person name="Mir W."/>
            <person name="McCubbin A.G."/>
            <person name="Shore J.S."/>
        </authorList>
    </citation>
    <scope>NUCLEOTIDE SEQUENCE</scope>
    <source>
        <strain evidence="10">F60SS</strain>
    </source>
</reference>
<evidence type="ECO:0000256" key="6">
    <source>
        <dbReference type="RuleBase" id="RU365068"/>
    </source>
</evidence>
<accession>A0A9Q0F1V9</accession>
<dbReference type="EC" id="3.6.4.13" evidence="6"/>
<feature type="domain" description="Helicase ATP-binding" evidence="8">
    <location>
        <begin position="135"/>
        <end position="280"/>
    </location>
</feature>
<keyword evidence="1 6" id="KW-0547">Nucleotide-binding</keyword>
<feature type="region of interest" description="Disordered" evidence="7">
    <location>
        <begin position="1"/>
        <end position="96"/>
    </location>
</feature>
<evidence type="ECO:0000256" key="4">
    <source>
        <dbReference type="ARBA" id="ARBA00022840"/>
    </source>
</evidence>
<dbReference type="InterPro" id="IPR027417">
    <property type="entry name" value="P-loop_NTPase"/>
</dbReference>
<evidence type="ECO:0000256" key="2">
    <source>
        <dbReference type="ARBA" id="ARBA00022801"/>
    </source>
</evidence>
<evidence type="ECO:0000313" key="10">
    <source>
        <dbReference type="EMBL" id="KAJ4823488.1"/>
    </source>
</evidence>
<feature type="short sequence motif" description="Q motif" evidence="5">
    <location>
        <begin position="104"/>
        <end position="132"/>
    </location>
</feature>